<evidence type="ECO:0000313" key="6">
    <source>
        <dbReference type="Proteomes" id="UP000199268"/>
    </source>
</evidence>
<dbReference type="GO" id="GO:0031388">
    <property type="term" value="P:organic acid phosphorylation"/>
    <property type="evidence" value="ECO:0007669"/>
    <property type="project" value="UniProtKB-UniRule"/>
</dbReference>
<dbReference type="Gene3D" id="3.40.50.10350">
    <property type="entry name" value="Glycerate kinase, domain 1"/>
    <property type="match status" value="1"/>
</dbReference>
<sequence length="382" mass="39543">MKFVIAPDSFKGSLTAKEAADDIAIGIRKVFADAEIDKVPMADGGEGTVQALTDATDGQLVTKQVTGPLDTQVSATYGLLGDGKTAVIEMSAASGIQFINEQTQNPLIATTYGTGQLIIDAINHGVEKIILGLGGSATNDGGAGMAQAIGVKLLDDDNNELAYGGGELGKLAKIDMSDVDERIKNTGFLIASDVTNPLTGTNGASAVFGPQKGATEEMVASLDENLHHYAQIINRDLNIDIEQAAGSGAAGGLGAGLLAFTGAQIQKGIDIVVAYSNLESRLENADVVITGEGSMDFQTKYGKTPYGVALAAKKIAPHAPVIGFVGKIGKRIEELYETGVIDAIFAAPSSAKPLEEAMADSAKDLTLLAENIARLMMSLDKK</sequence>
<evidence type="ECO:0000256" key="1">
    <source>
        <dbReference type="ARBA" id="ARBA00006284"/>
    </source>
</evidence>
<dbReference type="PIRSF" id="PIRSF006078">
    <property type="entry name" value="GlxK"/>
    <property type="match status" value="1"/>
</dbReference>
<dbReference type="PANTHER" id="PTHR21599">
    <property type="entry name" value="GLYCERATE KINASE"/>
    <property type="match status" value="1"/>
</dbReference>
<dbReference type="STRING" id="1505725.GA0061074_11524"/>
<proteinExistence type="inferred from homology"/>
<dbReference type="GO" id="GO:0008887">
    <property type="term" value="F:glycerate kinase activity"/>
    <property type="evidence" value="ECO:0007669"/>
    <property type="project" value="UniProtKB-UniRule"/>
</dbReference>
<protein>
    <submittedName>
        <fullName evidence="5">Glycerate kinase</fullName>
    </submittedName>
</protein>
<dbReference type="NCBIfam" id="TIGR00045">
    <property type="entry name" value="glycerate kinase"/>
    <property type="match status" value="1"/>
</dbReference>
<dbReference type="SUPFAM" id="SSF110738">
    <property type="entry name" value="Glycerate kinase I"/>
    <property type="match status" value="1"/>
</dbReference>
<keyword evidence="2 4" id="KW-0808">Transferase</keyword>
<dbReference type="OrthoDB" id="9774290at2"/>
<dbReference type="InterPro" id="IPR018193">
    <property type="entry name" value="Glyc_kinase_flavodox-like_fold"/>
</dbReference>
<evidence type="ECO:0000256" key="4">
    <source>
        <dbReference type="PIRNR" id="PIRNR006078"/>
    </source>
</evidence>
<accession>A0A1C4BTQ7</accession>
<evidence type="ECO:0000313" key="5">
    <source>
        <dbReference type="EMBL" id="SCC10230.1"/>
    </source>
</evidence>
<keyword evidence="6" id="KW-1185">Reference proteome</keyword>
<dbReference type="InterPro" id="IPR036129">
    <property type="entry name" value="Glycerate_kinase_sf"/>
</dbReference>
<name>A0A1C4BTQ7_9LACO</name>
<gene>
    <name evidence="5" type="ORF">GA0061074_11524</name>
</gene>
<dbReference type="EMBL" id="FMAO01000015">
    <property type="protein sequence ID" value="SCC10230.1"/>
    <property type="molecule type" value="Genomic_DNA"/>
</dbReference>
<dbReference type="InterPro" id="IPR004381">
    <property type="entry name" value="Glycerate_kinase"/>
</dbReference>
<dbReference type="Gene3D" id="3.90.1510.10">
    <property type="entry name" value="Glycerate kinase, domain 2"/>
    <property type="match status" value="1"/>
</dbReference>
<evidence type="ECO:0000256" key="3">
    <source>
        <dbReference type="ARBA" id="ARBA00022777"/>
    </source>
</evidence>
<reference evidence="6" key="1">
    <citation type="submission" date="2016-08" db="EMBL/GenBank/DDBJ databases">
        <authorList>
            <person name="Varghese N."/>
            <person name="Submissions Spin"/>
        </authorList>
    </citation>
    <scope>NUCLEOTIDE SEQUENCE [LARGE SCALE GENOMIC DNA]</scope>
    <source>
        <strain evidence="6">R-53094</strain>
    </source>
</reference>
<dbReference type="AlphaFoldDB" id="A0A1C4BTQ7"/>
<dbReference type="Pfam" id="PF02595">
    <property type="entry name" value="Gly_kinase"/>
    <property type="match status" value="1"/>
</dbReference>
<dbReference type="InterPro" id="IPR018197">
    <property type="entry name" value="Glycerate_kinase_RE-like"/>
</dbReference>
<keyword evidence="3 4" id="KW-0418">Kinase</keyword>
<organism evidence="5 6">
    <name type="scientific">Weissella bombi</name>
    <dbReference type="NCBI Taxonomy" id="1505725"/>
    <lineage>
        <taxon>Bacteria</taxon>
        <taxon>Bacillati</taxon>
        <taxon>Bacillota</taxon>
        <taxon>Bacilli</taxon>
        <taxon>Lactobacillales</taxon>
        <taxon>Lactobacillaceae</taxon>
        <taxon>Weissella</taxon>
    </lineage>
</organism>
<dbReference type="PANTHER" id="PTHR21599:SF0">
    <property type="entry name" value="GLYCERATE KINASE"/>
    <property type="match status" value="1"/>
</dbReference>
<dbReference type="Proteomes" id="UP000199268">
    <property type="component" value="Unassembled WGS sequence"/>
</dbReference>
<evidence type="ECO:0000256" key="2">
    <source>
        <dbReference type="ARBA" id="ARBA00022679"/>
    </source>
</evidence>
<comment type="similarity">
    <text evidence="1 4">Belongs to the glycerate kinase type-1 family.</text>
</comment>
<dbReference type="RefSeq" id="WP_092463639.1">
    <property type="nucleotide sequence ID" value="NZ_BJEE01000003.1"/>
</dbReference>